<dbReference type="FunFam" id="2.70.20.10:FF:000004">
    <property type="entry name" value="DNA topoisomerase"/>
    <property type="match status" value="1"/>
</dbReference>
<dbReference type="Proteomes" id="UP000001514">
    <property type="component" value="Unassembled WGS sequence"/>
</dbReference>
<name>D8RIM2_SELML</name>
<dbReference type="GO" id="GO:0003917">
    <property type="term" value="F:DNA topoisomerase type I (single strand cut, ATP-independent) activity"/>
    <property type="evidence" value="ECO:0000318"/>
    <property type="project" value="GO_Central"/>
</dbReference>
<dbReference type="PRINTS" id="PR00417">
    <property type="entry name" value="PRTPISMRASEI"/>
</dbReference>
<dbReference type="AlphaFoldDB" id="D8RIM2"/>
<keyword evidence="7" id="KW-0862">Zinc</keyword>
<dbReference type="InterPro" id="IPR013825">
    <property type="entry name" value="Topo_IA_cen_sub2"/>
</dbReference>
<dbReference type="InterPro" id="IPR013498">
    <property type="entry name" value="Topo_IA_Znf"/>
</dbReference>
<dbReference type="STRING" id="88036.D8RIM2"/>
<evidence type="ECO:0000256" key="6">
    <source>
        <dbReference type="ARBA" id="ARBA00022771"/>
    </source>
</evidence>
<dbReference type="HOGENOM" id="CLU_002929_1_2_1"/>
<keyword evidence="11 12" id="KW-0413">Isomerase</keyword>
<dbReference type="InterPro" id="IPR000380">
    <property type="entry name" value="Topo_IA"/>
</dbReference>
<dbReference type="SMART" id="SM00493">
    <property type="entry name" value="TOPRIM"/>
    <property type="match status" value="1"/>
</dbReference>
<dbReference type="FunFam" id="3.40.50.140:FF:000003">
    <property type="entry name" value="DNA topoisomerase"/>
    <property type="match status" value="1"/>
</dbReference>
<keyword evidence="10 12" id="KW-0238">DNA-binding</keyword>
<evidence type="ECO:0000256" key="13">
    <source>
        <dbReference type="SAM" id="MobiDB-lite"/>
    </source>
</evidence>
<dbReference type="CDD" id="cd00186">
    <property type="entry name" value="TOP1Ac"/>
    <property type="match status" value="1"/>
</dbReference>
<keyword evidence="8" id="KW-0460">Magnesium</keyword>
<dbReference type="CDD" id="cd03362">
    <property type="entry name" value="TOPRIM_TopoIA_TopoIII"/>
    <property type="match status" value="1"/>
</dbReference>
<evidence type="ECO:0000256" key="8">
    <source>
        <dbReference type="ARBA" id="ARBA00022842"/>
    </source>
</evidence>
<evidence type="ECO:0000256" key="4">
    <source>
        <dbReference type="ARBA" id="ARBA00022723"/>
    </source>
</evidence>
<dbReference type="InterPro" id="IPR034144">
    <property type="entry name" value="TOPRIM_TopoIII"/>
</dbReference>
<dbReference type="InterPro" id="IPR023405">
    <property type="entry name" value="Topo_IA_core_domain"/>
</dbReference>
<dbReference type="GO" id="GO:0005634">
    <property type="term" value="C:nucleus"/>
    <property type="evidence" value="ECO:0000318"/>
    <property type="project" value="GO_Central"/>
</dbReference>
<dbReference type="KEGG" id="smo:SELMODRAFT_94303"/>
<keyword evidence="17" id="KW-1185">Reference proteome</keyword>
<dbReference type="InterPro" id="IPR013497">
    <property type="entry name" value="Topo_IA_cen"/>
</dbReference>
<comment type="function">
    <text evidence="12">Introduces a single-strand break via transesterification at a target site in duplex DNA. Releases the supercoiling and torsional tension of DNA introduced during the DNA replication and transcription by transiently cleaving and rejoining one strand of the DNA duplex. The scissile phosphodiester is attacked by the catalytic tyrosine of the enzyme, resulting in the formation of a DNA-(5'-phosphotyrosyl)-enzyme intermediate and the expulsion of a 3'-OH DNA strand.</text>
</comment>
<dbReference type="Gene3D" id="1.10.290.10">
    <property type="entry name" value="Topoisomerase I, domain 4"/>
    <property type="match status" value="1"/>
</dbReference>
<dbReference type="SMART" id="SM00436">
    <property type="entry name" value="TOP1Bc"/>
    <property type="match status" value="1"/>
</dbReference>
<dbReference type="InterPro" id="IPR013824">
    <property type="entry name" value="Topo_IA_cen_sub1"/>
</dbReference>
<feature type="domain" description="Toprim" evidence="14">
    <location>
        <begin position="4"/>
        <end position="148"/>
    </location>
</feature>
<dbReference type="SMART" id="SM00437">
    <property type="entry name" value="TOP1Ac"/>
    <property type="match status" value="1"/>
</dbReference>
<dbReference type="PROSITE" id="PS52039">
    <property type="entry name" value="TOPO_IA_2"/>
    <property type="match status" value="1"/>
</dbReference>
<comment type="similarity">
    <text evidence="3 12">Belongs to the type IA topoisomerase family.</text>
</comment>
<reference evidence="16 17" key="1">
    <citation type="journal article" date="2011" name="Science">
        <title>The Selaginella genome identifies genetic changes associated with the evolution of vascular plants.</title>
        <authorList>
            <person name="Banks J.A."/>
            <person name="Nishiyama T."/>
            <person name="Hasebe M."/>
            <person name="Bowman J.L."/>
            <person name="Gribskov M."/>
            <person name="dePamphilis C."/>
            <person name="Albert V.A."/>
            <person name="Aono N."/>
            <person name="Aoyama T."/>
            <person name="Ambrose B.A."/>
            <person name="Ashton N.W."/>
            <person name="Axtell M.J."/>
            <person name="Barker E."/>
            <person name="Barker M.S."/>
            <person name="Bennetzen J.L."/>
            <person name="Bonawitz N.D."/>
            <person name="Chapple C."/>
            <person name="Cheng C."/>
            <person name="Correa L.G."/>
            <person name="Dacre M."/>
            <person name="DeBarry J."/>
            <person name="Dreyer I."/>
            <person name="Elias M."/>
            <person name="Engstrom E.M."/>
            <person name="Estelle M."/>
            <person name="Feng L."/>
            <person name="Finet C."/>
            <person name="Floyd S.K."/>
            <person name="Frommer W.B."/>
            <person name="Fujita T."/>
            <person name="Gramzow L."/>
            <person name="Gutensohn M."/>
            <person name="Harholt J."/>
            <person name="Hattori M."/>
            <person name="Heyl A."/>
            <person name="Hirai T."/>
            <person name="Hiwatashi Y."/>
            <person name="Ishikawa M."/>
            <person name="Iwata M."/>
            <person name="Karol K.G."/>
            <person name="Koehler B."/>
            <person name="Kolukisaoglu U."/>
            <person name="Kubo M."/>
            <person name="Kurata T."/>
            <person name="Lalonde S."/>
            <person name="Li K."/>
            <person name="Li Y."/>
            <person name="Litt A."/>
            <person name="Lyons E."/>
            <person name="Manning G."/>
            <person name="Maruyama T."/>
            <person name="Michael T.P."/>
            <person name="Mikami K."/>
            <person name="Miyazaki S."/>
            <person name="Morinaga S."/>
            <person name="Murata T."/>
            <person name="Mueller-Roeber B."/>
            <person name="Nelson D.R."/>
            <person name="Obara M."/>
            <person name="Oguri Y."/>
            <person name="Olmstead R.G."/>
            <person name="Onodera N."/>
            <person name="Petersen B.L."/>
            <person name="Pils B."/>
            <person name="Prigge M."/>
            <person name="Rensing S.A."/>
            <person name="Riano-Pachon D.M."/>
            <person name="Roberts A.W."/>
            <person name="Sato Y."/>
            <person name="Scheller H.V."/>
            <person name="Schulz B."/>
            <person name="Schulz C."/>
            <person name="Shakirov E.V."/>
            <person name="Shibagaki N."/>
            <person name="Shinohara N."/>
            <person name="Shippen D.E."/>
            <person name="Soerensen I."/>
            <person name="Sotooka R."/>
            <person name="Sugimoto N."/>
            <person name="Sugita M."/>
            <person name="Sumikawa N."/>
            <person name="Tanurdzic M."/>
            <person name="Theissen G."/>
            <person name="Ulvskov P."/>
            <person name="Wakazuki S."/>
            <person name="Weng J.K."/>
            <person name="Willats W.W."/>
            <person name="Wipf D."/>
            <person name="Wolf P.G."/>
            <person name="Yang L."/>
            <person name="Zimmer A.D."/>
            <person name="Zhu Q."/>
            <person name="Mitros T."/>
            <person name="Hellsten U."/>
            <person name="Loque D."/>
            <person name="Otillar R."/>
            <person name="Salamov A."/>
            <person name="Schmutz J."/>
            <person name="Shapiro H."/>
            <person name="Lindquist E."/>
            <person name="Lucas S."/>
            <person name="Rokhsar D."/>
            <person name="Grigoriev I.V."/>
        </authorList>
    </citation>
    <scope>NUCLEOTIDE SEQUENCE [LARGE SCALE GENOMIC DNA]</scope>
</reference>
<evidence type="ECO:0000256" key="7">
    <source>
        <dbReference type="ARBA" id="ARBA00022833"/>
    </source>
</evidence>
<dbReference type="SUPFAM" id="SSF56712">
    <property type="entry name" value="Prokaryotic type I DNA topoisomerase"/>
    <property type="match status" value="1"/>
</dbReference>
<dbReference type="FunCoup" id="D8RIM2">
    <property type="interactions" value="4197"/>
</dbReference>
<keyword evidence="5" id="KW-0677">Repeat</keyword>
<dbReference type="Pfam" id="PF01396">
    <property type="entry name" value="Zn_ribbon_Top1"/>
    <property type="match status" value="1"/>
</dbReference>
<proteinExistence type="inferred from homology"/>
<feature type="domain" description="Topo IA-type catalytic" evidence="15">
    <location>
        <begin position="166"/>
        <end position="596"/>
    </location>
</feature>
<comment type="cofactor">
    <cofactor evidence="2">
        <name>Mg(2+)</name>
        <dbReference type="ChEBI" id="CHEBI:18420"/>
    </cofactor>
</comment>
<evidence type="ECO:0000256" key="3">
    <source>
        <dbReference type="ARBA" id="ARBA00009446"/>
    </source>
</evidence>
<dbReference type="FunFam" id="1.10.290.10:FF:000001">
    <property type="entry name" value="DNA topoisomerase"/>
    <property type="match status" value="1"/>
</dbReference>
<dbReference type="GO" id="GO:0003677">
    <property type="term" value="F:DNA binding"/>
    <property type="evidence" value="ECO:0007669"/>
    <property type="project" value="UniProtKB-KW"/>
</dbReference>
<dbReference type="Gene3D" id="1.10.460.10">
    <property type="entry name" value="Topoisomerase I, domain 2"/>
    <property type="match status" value="1"/>
</dbReference>
<comment type="catalytic activity">
    <reaction evidence="1 12">
        <text>ATP-independent breakage of single-stranded DNA, followed by passage and rejoining.</text>
        <dbReference type="EC" id="5.6.2.1"/>
    </reaction>
</comment>
<dbReference type="GO" id="GO:0031422">
    <property type="term" value="C:RecQ family helicase-topoisomerase III complex"/>
    <property type="evidence" value="ECO:0000318"/>
    <property type="project" value="GO_Central"/>
</dbReference>
<accession>D8RIM2</accession>
<dbReference type="PROSITE" id="PS50880">
    <property type="entry name" value="TOPRIM"/>
    <property type="match status" value="1"/>
</dbReference>
<protein>
    <recommendedName>
        <fullName evidence="12">DNA topoisomerase</fullName>
        <ecNumber evidence="12">5.6.2.1</ecNumber>
    </recommendedName>
</protein>
<feature type="region of interest" description="Disordered" evidence="13">
    <location>
        <begin position="377"/>
        <end position="401"/>
    </location>
</feature>
<keyword evidence="6" id="KW-0863">Zinc-finger</keyword>
<dbReference type="InParanoid" id="D8RIM2"/>
<dbReference type="GO" id="GO:0006265">
    <property type="term" value="P:DNA topological change"/>
    <property type="evidence" value="ECO:0000318"/>
    <property type="project" value="GO_Central"/>
</dbReference>
<evidence type="ECO:0000256" key="11">
    <source>
        <dbReference type="ARBA" id="ARBA00023235"/>
    </source>
</evidence>
<sequence length="794" mass="91644">MAVNVLNVAEKPSAAKEIAQILSHGDCRSLSGHSVYNRIFHFNYMIGGQPCRMVMTSVSGHLMELDFEEQFRKWYYCDPADLFQAPVRRYVPQDKLGIKRTLEEQARNCQWLVLWLDCDREGENIAYEVVEVCLNVNRGLNVLRARFSAFIEREIQHAAQNLHRPNRNLSDAVDARQEIDLRIGASFTRFQTMLLKDRFVLPFDEHEKAILSYGPCQFPTLGFVVERYWQVQAHQPEDFWTINCVYRSENDSASFKWTRGHLFDYVAAVSIYEMCVEEPLATVFSVTGRETRKNPPHPLNTVELVKRASRFLRFGSQETMKAAEELYQQGFISYPRTETDYFSENTDLRRMVEEQTRHPVWGNYAHRLVDPRENLWRHPSNGGHDDKAHPPIHPTRFSDGEPQWRNDHKAVYELVVRHFLACVSQPAVGYATKAMIDIAGEQFSANGLMVTARNYLEVYRYENWAASTLPNFDLGQQFIPTRLTLDAGRTQPPPLLSEADLIALMDKEGIGTDATMHDHIKKLLDRRYATKDAQTRFCPTNLGEALVMGYDTMGYELWKPHLRSIMERDMKAVSDGIKVKENVLETCLQQMKTCFLDRQWVFSLRGKHVFFGISFYLDRSNRSQNQVPEAVQVGGIVRRCPMCREADMVLKRRPDSKFMVGCRNFPQCKNVVWLPSVVMEATVTAHTCNSCIPAPVYKIDFKFKRAEIPPQYSIYHTGCVGGCDIVLNDIMNIYRAPPAPSGSNSVFLARLTETLCRERTSTGSSFWTWPWCCLSKTRPPWWRCWEIPKPKPAW</sequence>
<dbReference type="GO" id="GO:0006310">
    <property type="term" value="P:DNA recombination"/>
    <property type="evidence" value="ECO:0000318"/>
    <property type="project" value="GO_Central"/>
</dbReference>
<evidence type="ECO:0000259" key="14">
    <source>
        <dbReference type="PROSITE" id="PS50880"/>
    </source>
</evidence>
<dbReference type="Gene3D" id="2.70.20.10">
    <property type="entry name" value="Topoisomerase I, domain 3"/>
    <property type="match status" value="1"/>
</dbReference>
<keyword evidence="4" id="KW-0479">Metal-binding</keyword>
<dbReference type="Pfam" id="PF01131">
    <property type="entry name" value="Topoisom_bac"/>
    <property type="match status" value="1"/>
</dbReference>
<dbReference type="PROSITE" id="PS00396">
    <property type="entry name" value="TOPO_IA_1"/>
    <property type="match status" value="1"/>
</dbReference>
<dbReference type="PANTHER" id="PTHR11390">
    <property type="entry name" value="PROKARYOTIC DNA TOPOISOMERASE"/>
    <property type="match status" value="1"/>
</dbReference>
<keyword evidence="9 12" id="KW-0799">Topoisomerase</keyword>
<dbReference type="OMA" id="MELAMGD"/>
<gene>
    <name evidence="16" type="ORF">SELMODRAFT_94303</name>
</gene>
<dbReference type="InterPro" id="IPR006171">
    <property type="entry name" value="TOPRIM_dom"/>
</dbReference>
<evidence type="ECO:0000313" key="17">
    <source>
        <dbReference type="Proteomes" id="UP000001514"/>
    </source>
</evidence>
<evidence type="ECO:0000313" key="16">
    <source>
        <dbReference type="EMBL" id="EFJ28114.1"/>
    </source>
</evidence>
<dbReference type="GO" id="GO:0006281">
    <property type="term" value="P:DNA repair"/>
    <property type="evidence" value="ECO:0000318"/>
    <property type="project" value="GO_Central"/>
</dbReference>
<dbReference type="InterPro" id="IPR003602">
    <property type="entry name" value="Topo_IA_DNA-bd_dom"/>
</dbReference>
<evidence type="ECO:0000256" key="1">
    <source>
        <dbReference type="ARBA" id="ARBA00000213"/>
    </source>
</evidence>
<evidence type="ECO:0000256" key="9">
    <source>
        <dbReference type="ARBA" id="ARBA00023029"/>
    </source>
</evidence>
<dbReference type="EMBL" id="GL377580">
    <property type="protein sequence ID" value="EFJ28114.1"/>
    <property type="molecule type" value="Genomic_DNA"/>
</dbReference>
<evidence type="ECO:0000256" key="2">
    <source>
        <dbReference type="ARBA" id="ARBA00001946"/>
    </source>
</evidence>
<dbReference type="eggNOG" id="KOG1956">
    <property type="taxonomic scope" value="Eukaryota"/>
</dbReference>
<dbReference type="InterPro" id="IPR003601">
    <property type="entry name" value="Topo_IA_2"/>
</dbReference>
<dbReference type="InterPro" id="IPR023406">
    <property type="entry name" value="Topo_IA_AS"/>
</dbReference>
<dbReference type="EC" id="5.6.2.1" evidence="12"/>
<dbReference type="Pfam" id="PF01751">
    <property type="entry name" value="Toprim"/>
    <property type="match status" value="1"/>
</dbReference>
<organism evidence="17">
    <name type="scientific">Selaginella moellendorffii</name>
    <name type="common">Spikemoss</name>
    <dbReference type="NCBI Taxonomy" id="88036"/>
    <lineage>
        <taxon>Eukaryota</taxon>
        <taxon>Viridiplantae</taxon>
        <taxon>Streptophyta</taxon>
        <taxon>Embryophyta</taxon>
        <taxon>Tracheophyta</taxon>
        <taxon>Lycopodiopsida</taxon>
        <taxon>Selaginellales</taxon>
        <taxon>Selaginellaceae</taxon>
        <taxon>Selaginella</taxon>
    </lineage>
</organism>
<evidence type="ECO:0000256" key="10">
    <source>
        <dbReference type="ARBA" id="ARBA00023125"/>
    </source>
</evidence>
<dbReference type="GO" id="GO:0008270">
    <property type="term" value="F:zinc ion binding"/>
    <property type="evidence" value="ECO:0007669"/>
    <property type="project" value="UniProtKB-KW"/>
</dbReference>
<dbReference type="Gene3D" id="3.30.65.10">
    <property type="entry name" value="Bacterial Topoisomerase I, domain 1"/>
    <property type="match status" value="1"/>
</dbReference>
<dbReference type="InterPro" id="IPR013826">
    <property type="entry name" value="Topo_IA_cen_sub3"/>
</dbReference>
<dbReference type="PANTHER" id="PTHR11390:SF21">
    <property type="entry name" value="DNA TOPOISOMERASE 3-ALPHA"/>
    <property type="match status" value="1"/>
</dbReference>
<dbReference type="Gene3D" id="3.40.50.140">
    <property type="match status" value="1"/>
</dbReference>
<evidence type="ECO:0000256" key="5">
    <source>
        <dbReference type="ARBA" id="ARBA00022737"/>
    </source>
</evidence>
<evidence type="ECO:0000256" key="12">
    <source>
        <dbReference type="RuleBase" id="RU362092"/>
    </source>
</evidence>
<dbReference type="Gramene" id="EFJ28114">
    <property type="protein sequence ID" value="EFJ28114"/>
    <property type="gene ID" value="SELMODRAFT_94303"/>
</dbReference>
<evidence type="ECO:0000259" key="15">
    <source>
        <dbReference type="PROSITE" id="PS52039"/>
    </source>
</evidence>